<organism evidence="3 4">
    <name type="scientific">Candidatus Roizmanbacteria bacterium RIFCSPHIGHO2_12_FULL_44_10</name>
    <dbReference type="NCBI Taxonomy" id="1802054"/>
    <lineage>
        <taxon>Bacteria</taxon>
        <taxon>Candidatus Roizmaniibacteriota</taxon>
    </lineage>
</organism>
<dbReference type="Gene3D" id="2.40.70.10">
    <property type="entry name" value="Acid Proteases"/>
    <property type="match status" value="1"/>
</dbReference>
<feature type="domain" description="ATP-grasp" evidence="2">
    <location>
        <begin position="42"/>
        <end position="298"/>
    </location>
</feature>
<dbReference type="GO" id="GO:0009432">
    <property type="term" value="P:SOS response"/>
    <property type="evidence" value="ECO:0007669"/>
    <property type="project" value="TreeGrafter"/>
</dbReference>
<keyword evidence="1" id="KW-0067">ATP-binding</keyword>
<dbReference type="SUPFAM" id="SSF56059">
    <property type="entry name" value="Glutathione synthetase ATP-binding domain-like"/>
    <property type="match status" value="1"/>
</dbReference>
<keyword evidence="1" id="KW-0547">Nucleotide-binding</keyword>
<dbReference type="EMBL" id="MGAE01000046">
    <property type="protein sequence ID" value="OGK38803.1"/>
    <property type="molecule type" value="Genomic_DNA"/>
</dbReference>
<dbReference type="InterPro" id="IPR021109">
    <property type="entry name" value="Peptidase_aspartic_dom_sf"/>
</dbReference>
<dbReference type="GO" id="GO:0005737">
    <property type="term" value="C:cytoplasm"/>
    <property type="evidence" value="ECO:0007669"/>
    <property type="project" value="TreeGrafter"/>
</dbReference>
<reference evidence="3 4" key="1">
    <citation type="journal article" date="2016" name="Nat. Commun.">
        <title>Thousands of microbial genomes shed light on interconnected biogeochemical processes in an aquifer system.</title>
        <authorList>
            <person name="Anantharaman K."/>
            <person name="Brown C.T."/>
            <person name="Hug L.A."/>
            <person name="Sharon I."/>
            <person name="Castelle C.J."/>
            <person name="Probst A.J."/>
            <person name="Thomas B.C."/>
            <person name="Singh A."/>
            <person name="Wilkins M.J."/>
            <person name="Karaoz U."/>
            <person name="Brodie E.L."/>
            <person name="Williams K.H."/>
            <person name="Hubbard S.S."/>
            <person name="Banfield J.F."/>
        </authorList>
    </citation>
    <scope>NUCLEOTIDE SEQUENCE [LARGE SCALE GENOMIC DNA]</scope>
</reference>
<dbReference type="SUPFAM" id="SSF50630">
    <property type="entry name" value="Acid proteases"/>
    <property type="match status" value="1"/>
</dbReference>
<sequence>MIPNIIRNKNRILGINERNLLYIKKYNSALATRIADDKILTKKILEKGELPTTKIFSIVKNHQELEELDFSQFPADFVIKPVKGVEGRGIEIIYNRDKEGNFIGTQSKKVSENNLKLHMAEILEGKFSHNYSPDSVLIEERVKPHKNFRPYIYKGTPDVRVIIFRTVPIMAMIRWPTQDSNGKANLSQGAAASGIDLATGITTHTIKETKEGQIYFMDFVQGERVRYSGFKIPYWDKILTYSVKASKAAGLGFCAVDFLIDKEDGPLIVELNARAGLRIQLANQDGLKWRLEQVKHLQVKSIAHAIRLGKDLFGGQVEEEIEAIAGKKLISVIQPVKLYSKTGKKNVTIKAKVDTGAYYSSIDTEIAKELGYTDAINLFKSYEVPETMTTEAEAKKWKAKLHDILLEKEPSIVNTHTISSSNGHSYRIAIAVKCRIGDKPVDLEINIKDRSHLRFPMLLGRRDLKEFLIDPSKTILNV</sequence>
<dbReference type="GO" id="GO:0046872">
    <property type="term" value="F:metal ion binding"/>
    <property type="evidence" value="ECO:0007669"/>
    <property type="project" value="InterPro"/>
</dbReference>
<dbReference type="Proteomes" id="UP000179024">
    <property type="component" value="Unassembled WGS sequence"/>
</dbReference>
<dbReference type="InterPro" id="IPR011761">
    <property type="entry name" value="ATP-grasp"/>
</dbReference>
<dbReference type="Pfam" id="PF05618">
    <property type="entry name" value="Zn_protease"/>
    <property type="match status" value="1"/>
</dbReference>
<dbReference type="GO" id="GO:0018169">
    <property type="term" value="F:ribosomal S6-glutamic acid ligase activity"/>
    <property type="evidence" value="ECO:0007669"/>
    <property type="project" value="TreeGrafter"/>
</dbReference>
<dbReference type="InterPro" id="IPR039523">
    <property type="entry name" value="RimK-rel_E_lig_ATP-grasp"/>
</dbReference>
<dbReference type="Pfam" id="PF14397">
    <property type="entry name" value="ATPgrasp_ST"/>
    <property type="match status" value="1"/>
</dbReference>
<comment type="caution">
    <text evidence="3">The sequence shown here is derived from an EMBL/GenBank/DDBJ whole genome shotgun (WGS) entry which is preliminary data.</text>
</comment>
<dbReference type="PANTHER" id="PTHR21621:SF0">
    <property type="entry name" value="BETA-CITRYLGLUTAMATE SYNTHASE B-RELATED"/>
    <property type="match status" value="1"/>
</dbReference>
<accession>A0A1F7I607</accession>
<proteinExistence type="predicted"/>
<dbReference type="PANTHER" id="PTHR21621">
    <property type="entry name" value="RIBOSOMAL PROTEIN S6 MODIFICATION PROTEIN"/>
    <property type="match status" value="1"/>
</dbReference>
<evidence type="ECO:0000313" key="3">
    <source>
        <dbReference type="EMBL" id="OGK38803.1"/>
    </source>
</evidence>
<dbReference type="InterPro" id="IPR008503">
    <property type="entry name" value="Asp_endopeptidase"/>
</dbReference>
<protein>
    <recommendedName>
        <fullName evidence="2">ATP-grasp domain-containing protein</fullName>
    </recommendedName>
</protein>
<dbReference type="Gene3D" id="3.30.470.20">
    <property type="entry name" value="ATP-grasp fold, B domain"/>
    <property type="match status" value="2"/>
</dbReference>
<dbReference type="PROSITE" id="PS50975">
    <property type="entry name" value="ATP_GRASP"/>
    <property type="match status" value="1"/>
</dbReference>
<evidence type="ECO:0000259" key="2">
    <source>
        <dbReference type="PROSITE" id="PS50975"/>
    </source>
</evidence>
<evidence type="ECO:0000313" key="4">
    <source>
        <dbReference type="Proteomes" id="UP000179024"/>
    </source>
</evidence>
<gene>
    <name evidence="3" type="ORF">A3F34_01430</name>
</gene>
<evidence type="ECO:0000256" key="1">
    <source>
        <dbReference type="PROSITE-ProRule" id="PRU00409"/>
    </source>
</evidence>
<dbReference type="GO" id="GO:0005524">
    <property type="term" value="F:ATP binding"/>
    <property type="evidence" value="ECO:0007669"/>
    <property type="project" value="UniProtKB-UniRule"/>
</dbReference>
<name>A0A1F7I607_9BACT</name>
<dbReference type="AlphaFoldDB" id="A0A1F7I607"/>